<dbReference type="CDD" id="cd16406">
    <property type="entry name" value="ParB_N_like"/>
    <property type="match status" value="1"/>
</dbReference>
<feature type="region of interest" description="Disordered" evidence="2">
    <location>
        <begin position="305"/>
        <end position="328"/>
    </location>
</feature>
<dbReference type="InterPro" id="IPR050336">
    <property type="entry name" value="Chromosome_partition/occlusion"/>
</dbReference>
<dbReference type="Gene3D" id="1.10.10.2830">
    <property type="match status" value="1"/>
</dbReference>
<dbReference type="Proteomes" id="UP000441032">
    <property type="component" value="Unassembled WGS sequence"/>
</dbReference>
<dbReference type="InterPro" id="IPR036086">
    <property type="entry name" value="ParB/Sulfiredoxin_sf"/>
</dbReference>
<dbReference type="GO" id="GO:0007059">
    <property type="term" value="P:chromosome segregation"/>
    <property type="evidence" value="ECO:0007669"/>
    <property type="project" value="TreeGrafter"/>
</dbReference>
<comment type="similarity">
    <text evidence="1">Belongs to the ParB family.</text>
</comment>
<feature type="domain" description="ParB-like N-terminal" evidence="3">
    <location>
        <begin position="6"/>
        <end position="103"/>
    </location>
</feature>
<dbReference type="AlphaFoldDB" id="A0A7X2HS38"/>
<accession>A0A7X2HS38</accession>
<reference evidence="4 5" key="1">
    <citation type="submission" date="2019-11" db="EMBL/GenBank/DDBJ databases">
        <title>Phenotypic characterization of an OXA-22 and OXA-60 co-producing Ralstonia pickettii clinical strain.</title>
        <authorList>
            <person name="He F."/>
        </authorList>
    </citation>
    <scope>NUCLEOTIDE SEQUENCE [LARGE SCALE GENOMIC DNA]</scope>
    <source>
        <strain evidence="4 5">PSLESD1</strain>
    </source>
</reference>
<comment type="caution">
    <text evidence="4">The sequence shown here is derived from an EMBL/GenBank/DDBJ whole genome shotgun (WGS) entry which is preliminary data.</text>
</comment>
<dbReference type="Pfam" id="PF02195">
    <property type="entry name" value="ParB_N"/>
    <property type="match status" value="1"/>
</dbReference>
<dbReference type="Gene3D" id="3.90.1530.30">
    <property type="match status" value="1"/>
</dbReference>
<dbReference type="EMBL" id="WJYN01000016">
    <property type="protein sequence ID" value="MRT01623.1"/>
    <property type="molecule type" value="Genomic_DNA"/>
</dbReference>
<dbReference type="SUPFAM" id="SSF110849">
    <property type="entry name" value="ParB/Sulfiredoxin"/>
    <property type="match status" value="1"/>
</dbReference>
<dbReference type="InterPro" id="IPR003115">
    <property type="entry name" value="ParB_N"/>
</dbReference>
<dbReference type="PANTHER" id="PTHR33375">
    <property type="entry name" value="CHROMOSOME-PARTITIONING PROTEIN PARB-RELATED"/>
    <property type="match status" value="1"/>
</dbReference>
<evidence type="ECO:0000313" key="5">
    <source>
        <dbReference type="Proteomes" id="UP000441032"/>
    </source>
</evidence>
<organism evidence="4 5">
    <name type="scientific">Ralstonia pickettii</name>
    <name type="common">Burkholderia pickettii</name>
    <dbReference type="NCBI Taxonomy" id="329"/>
    <lineage>
        <taxon>Bacteria</taxon>
        <taxon>Pseudomonadati</taxon>
        <taxon>Pseudomonadota</taxon>
        <taxon>Betaproteobacteria</taxon>
        <taxon>Burkholderiales</taxon>
        <taxon>Burkholderiaceae</taxon>
        <taxon>Ralstonia</taxon>
    </lineage>
</organism>
<evidence type="ECO:0000313" key="4">
    <source>
        <dbReference type="EMBL" id="MRT01623.1"/>
    </source>
</evidence>
<dbReference type="FunFam" id="1.10.10.2830:FF:000001">
    <property type="entry name" value="Chromosome partitioning protein ParB"/>
    <property type="match status" value="1"/>
</dbReference>
<dbReference type="SUPFAM" id="SSF109709">
    <property type="entry name" value="KorB DNA-binding domain-like"/>
    <property type="match status" value="1"/>
</dbReference>
<proteinExistence type="inferred from homology"/>
<dbReference type="PANTHER" id="PTHR33375:SF7">
    <property type="entry name" value="CHROMOSOME 2-PARTITIONING PROTEIN PARB-RELATED"/>
    <property type="match status" value="1"/>
</dbReference>
<evidence type="ECO:0000259" key="3">
    <source>
        <dbReference type="SMART" id="SM00470"/>
    </source>
</evidence>
<name>A0A7X2HS38_RALPI</name>
<dbReference type="GO" id="GO:0005694">
    <property type="term" value="C:chromosome"/>
    <property type="evidence" value="ECO:0007669"/>
    <property type="project" value="TreeGrafter"/>
</dbReference>
<protein>
    <submittedName>
        <fullName evidence="4">Chromosome partitioning protein ParB</fullName>
    </submittedName>
</protein>
<feature type="region of interest" description="Disordered" evidence="2">
    <location>
        <begin position="389"/>
        <end position="410"/>
    </location>
</feature>
<dbReference type="SMART" id="SM00470">
    <property type="entry name" value="ParB"/>
    <property type="match status" value="1"/>
</dbReference>
<evidence type="ECO:0000256" key="1">
    <source>
        <dbReference type="ARBA" id="ARBA00006295"/>
    </source>
</evidence>
<gene>
    <name evidence="4" type="ORF">GJQ57_23540</name>
</gene>
<sequence length="622" mass="68169">MQDNLITVPLSRLIDSDANARTGELPRIPELAASISAHGMMYPLVVTEAKMGRKTCYAVAAGRRRRAALELLREQGAIDAEHEVLCLLVDDARAVELSTVENVQREPMHPADAYEAFRKMVDAGSTIEDVAARFGVTPTVVERRLKLAKVSPELIATYRAGDMSLEQLMAMTVTDDHAAQQQVWNSLPRHERTPERLRRTLLGQDTVRSDSGLAAFVGKDAYLQAGGRTQVDLFESTAYWLDGALTRDLACAKLQAEADELHKAEGWAWALALFNPSYGDMSAFGHAPTTSREPTKKEATAIKKLSTRKEQVEREMSDLEEKGDEQTKEYAALSEEWDRIEGELDDIDDRLQVVDDKTHAGVVVYFQNNARHILRGAIKPEDKKAVTKLARAAAQSQPGSGPDAPAADARPLSERLARTLTAQRTAALQAVLIERTDVALATLAYGLVSSLWAERYWRHNAIGIRTTDTDHALTQADATIEQTRAWHQVTAAREAWAARLPEDQAELWAVLLAMPRDELLSLLAFCTAVTVDGIQSRPDAHETDAVAQAVALDMGDWWEATPESYLSHVPKAHVLTAVTEGASAAEAAPLAAMKKGPMVEAAARALAGKRWLPPALRVQHGQ</sequence>
<evidence type="ECO:0000256" key="2">
    <source>
        <dbReference type="SAM" id="MobiDB-lite"/>
    </source>
</evidence>